<name>A0A1X7EI19_9BACI</name>
<sequence>MNYKQQLMNTGKYLISNQLAWGTSGNISVRTDPDEMLITASGTYMANLSEDDFVKFNISTGQNYSERKASKETPMHLGIYQKREDINAVLHSSPFYTTLFSCSNEAIISKLFVETMYYLEDIAYVDYFHPGSQELAEAVTAQASNANIIIMKNHGVVVLDESLLEAQMRLQTLEMACHMILKAKESGIKLSLIPQKTVQSFLNESFYKPRKTVNHSIKPSNK</sequence>
<dbReference type="OrthoDB" id="9794581at2"/>
<dbReference type="KEGG" id="beo:BEH_13105"/>
<evidence type="ECO:0000313" key="3">
    <source>
        <dbReference type="EMBL" id="AKO92941.1"/>
    </source>
</evidence>
<dbReference type="GO" id="GO:0005829">
    <property type="term" value="C:cytosol"/>
    <property type="evidence" value="ECO:0007669"/>
    <property type="project" value="TreeGrafter"/>
</dbReference>
<organism evidence="3 4">
    <name type="scientific">Priestia filamentosa</name>
    <dbReference type="NCBI Taxonomy" id="1402861"/>
    <lineage>
        <taxon>Bacteria</taxon>
        <taxon>Bacillati</taxon>
        <taxon>Bacillota</taxon>
        <taxon>Bacilli</taxon>
        <taxon>Bacillales</taxon>
        <taxon>Bacillaceae</taxon>
        <taxon>Priestia</taxon>
    </lineage>
</organism>
<evidence type="ECO:0000256" key="1">
    <source>
        <dbReference type="ARBA" id="ARBA00022723"/>
    </source>
</evidence>
<evidence type="ECO:0000313" key="4">
    <source>
        <dbReference type="Proteomes" id="UP000036202"/>
    </source>
</evidence>
<dbReference type="GO" id="GO:0019323">
    <property type="term" value="P:pentose catabolic process"/>
    <property type="evidence" value="ECO:0007669"/>
    <property type="project" value="TreeGrafter"/>
</dbReference>
<reference evidence="3 4" key="1">
    <citation type="journal article" date="2015" name="PLoS ONE">
        <title>Genome Sequence of Bacillus endophyticus and Analysis of Its Companion Mechanism in the Ketogulonigenium vulgare-Bacillus Strain Consortium.</title>
        <authorList>
            <person name="Jia N."/>
            <person name="Du J."/>
            <person name="Ding M.Z."/>
            <person name="Gao F."/>
            <person name="Yuan Y.J."/>
        </authorList>
    </citation>
    <scope>NUCLEOTIDE SEQUENCE [LARGE SCALE GENOMIC DNA]</scope>
    <source>
        <strain evidence="3 4">Hbe603</strain>
    </source>
</reference>
<keyword evidence="4" id="KW-1185">Reference proteome</keyword>
<dbReference type="GeneID" id="93701744"/>
<dbReference type="EMBL" id="CP011974">
    <property type="protein sequence ID" value="AKO92941.1"/>
    <property type="molecule type" value="Genomic_DNA"/>
</dbReference>
<reference evidence="4" key="2">
    <citation type="submission" date="2015-06" db="EMBL/GenBank/DDBJ databases">
        <title>Genome Sequence of Bacillus endophyticus and Analysis of its Companion Mechanism in the Ketogulonigenium vulgare-Bacillus strain Consortium.</title>
        <authorList>
            <person name="Jia N."/>
            <person name="Du J."/>
            <person name="Ding M.-Z."/>
            <person name="Gao F."/>
            <person name="Yuan Y.-J."/>
        </authorList>
    </citation>
    <scope>NUCLEOTIDE SEQUENCE [LARGE SCALE GENOMIC DNA]</scope>
    <source>
        <strain evidence="4">Hbe603</strain>
    </source>
</reference>
<dbReference type="SUPFAM" id="SSF53639">
    <property type="entry name" value="AraD/HMP-PK domain-like"/>
    <property type="match status" value="1"/>
</dbReference>
<dbReference type="RefSeq" id="WP_040057459.1">
    <property type="nucleotide sequence ID" value="NZ_CP011974.1"/>
</dbReference>
<keyword evidence="1" id="KW-0479">Metal-binding</keyword>
<dbReference type="GO" id="GO:0046872">
    <property type="term" value="F:metal ion binding"/>
    <property type="evidence" value="ECO:0007669"/>
    <property type="project" value="UniProtKB-KW"/>
</dbReference>
<keyword evidence="2" id="KW-0456">Lyase</keyword>
<dbReference type="InterPro" id="IPR050197">
    <property type="entry name" value="Aldolase_class_II_sugar_metab"/>
</dbReference>
<dbReference type="Pfam" id="PF00596">
    <property type="entry name" value="Aldolase_II"/>
    <property type="match status" value="1"/>
</dbReference>
<dbReference type="InterPro" id="IPR036409">
    <property type="entry name" value="Aldolase_II/adducin_N_sf"/>
</dbReference>
<proteinExistence type="predicted"/>
<dbReference type="InterPro" id="IPR001303">
    <property type="entry name" value="Aldolase_II/adducin_N"/>
</dbReference>
<gene>
    <name evidence="3" type="ORF">BEH_13105</name>
</gene>
<dbReference type="PANTHER" id="PTHR22789:SF0">
    <property type="entry name" value="3-OXO-TETRONATE 4-PHOSPHATE DECARBOXYLASE-RELATED"/>
    <property type="match status" value="1"/>
</dbReference>
<dbReference type="Proteomes" id="UP000036202">
    <property type="component" value="Chromosome"/>
</dbReference>
<dbReference type="PANTHER" id="PTHR22789">
    <property type="entry name" value="FUCULOSE PHOSPHATE ALDOLASE"/>
    <property type="match status" value="1"/>
</dbReference>
<dbReference type="GO" id="GO:0016832">
    <property type="term" value="F:aldehyde-lyase activity"/>
    <property type="evidence" value="ECO:0007669"/>
    <property type="project" value="TreeGrafter"/>
</dbReference>
<accession>A0A0H4KJD3</accession>
<dbReference type="PATRIC" id="fig|135735.6.peg.2766"/>
<dbReference type="Gene3D" id="3.40.225.10">
    <property type="entry name" value="Class II aldolase/adducin N-terminal domain"/>
    <property type="match status" value="1"/>
</dbReference>
<accession>A0A1X7EI19</accession>
<dbReference type="AlphaFoldDB" id="A0A1X7EI19"/>
<protein>
    <submittedName>
        <fullName evidence="3">Fuculose phosphate aldolase</fullName>
    </submittedName>
</protein>
<evidence type="ECO:0000256" key="2">
    <source>
        <dbReference type="ARBA" id="ARBA00023239"/>
    </source>
</evidence>
<dbReference type="SMART" id="SM01007">
    <property type="entry name" value="Aldolase_II"/>
    <property type="match status" value="1"/>
</dbReference>